<dbReference type="Proteomes" id="UP001183414">
    <property type="component" value="Unassembled WGS sequence"/>
</dbReference>
<feature type="domain" description="HTH luxR-type" evidence="1">
    <location>
        <begin position="263"/>
        <end position="328"/>
    </location>
</feature>
<dbReference type="SUPFAM" id="SSF46894">
    <property type="entry name" value="C-terminal effector domain of the bipartite response regulators"/>
    <property type="match status" value="1"/>
</dbReference>
<comment type="caution">
    <text evidence="2">The sequence shown here is derived from an EMBL/GenBank/DDBJ whole genome shotgun (WGS) entry which is preliminary data.</text>
</comment>
<organism evidence="2 3">
    <name type="scientific">Streptomyces hazeniae</name>
    <dbReference type="NCBI Taxonomy" id="3075538"/>
    <lineage>
        <taxon>Bacteria</taxon>
        <taxon>Bacillati</taxon>
        <taxon>Actinomycetota</taxon>
        <taxon>Actinomycetes</taxon>
        <taxon>Kitasatosporales</taxon>
        <taxon>Streptomycetaceae</taxon>
        <taxon>Streptomyces</taxon>
    </lineage>
</organism>
<dbReference type="InterPro" id="IPR016032">
    <property type="entry name" value="Sig_transdc_resp-reg_C-effctor"/>
</dbReference>
<accession>A0ABU2NR40</accession>
<dbReference type="Pfam" id="PF00196">
    <property type="entry name" value="GerE"/>
    <property type="match status" value="1"/>
</dbReference>
<dbReference type="SMART" id="SM00421">
    <property type="entry name" value="HTH_LUXR"/>
    <property type="match status" value="1"/>
</dbReference>
<gene>
    <name evidence="2" type="ORF">RM572_11840</name>
</gene>
<evidence type="ECO:0000313" key="2">
    <source>
        <dbReference type="EMBL" id="MDT0379456.1"/>
    </source>
</evidence>
<dbReference type="InterPro" id="IPR051797">
    <property type="entry name" value="TrmB-like"/>
</dbReference>
<evidence type="ECO:0000313" key="3">
    <source>
        <dbReference type="Proteomes" id="UP001183414"/>
    </source>
</evidence>
<dbReference type="Gene3D" id="1.10.10.10">
    <property type="entry name" value="Winged helix-like DNA-binding domain superfamily/Winged helix DNA-binding domain"/>
    <property type="match status" value="1"/>
</dbReference>
<sequence length="332" mass="35554">MLGQLGLGPDEETVYRAMLGGRGKGPAGLAEQLGWADGRVLAALDRLAALALVRPSPDGGAGRAVDPEIGLTSLLMNQEAELLERQRQIGVSRVAVHRMLADLRATGGPHTATEVQKLTSPDRIQSRIECLAGTCVTEIAAFVTGGAQQERYLAAARPLDAAALERGVRLRYVFLDGCRNRPDVREYVTWLGERGGLARTVPRLPTPTLLYDRATALVPVDPAAADRGALVLHGTGAVAALLALFDQTWRQARPFTLPRTRGGGRDGDPPTPQERAVLDLLTEGMTDEAVARQLGVSVRTTRRITAELMQRLGARSRFEAGVLAAGRGWVKP</sequence>
<reference evidence="3" key="1">
    <citation type="submission" date="2023-07" db="EMBL/GenBank/DDBJ databases">
        <title>30 novel species of actinomycetes from the DSMZ collection.</title>
        <authorList>
            <person name="Nouioui I."/>
        </authorList>
    </citation>
    <scope>NUCLEOTIDE SEQUENCE [LARGE SCALE GENOMIC DNA]</scope>
    <source>
        <strain evidence="3">DSM 42041</strain>
    </source>
</reference>
<dbReference type="InterPro" id="IPR000792">
    <property type="entry name" value="Tscrpt_reg_LuxR_C"/>
</dbReference>
<dbReference type="EMBL" id="JAVREQ010000008">
    <property type="protein sequence ID" value="MDT0379456.1"/>
    <property type="molecule type" value="Genomic_DNA"/>
</dbReference>
<protein>
    <submittedName>
        <fullName evidence="2">Helix-turn-helix transcriptional regulator</fullName>
    </submittedName>
</protein>
<keyword evidence="3" id="KW-1185">Reference proteome</keyword>
<dbReference type="PANTHER" id="PTHR34293">
    <property type="entry name" value="HTH-TYPE TRANSCRIPTIONAL REGULATOR TRMBL2"/>
    <property type="match status" value="1"/>
</dbReference>
<proteinExistence type="predicted"/>
<dbReference type="RefSeq" id="WP_311673249.1">
    <property type="nucleotide sequence ID" value="NZ_JAVREQ010000008.1"/>
</dbReference>
<dbReference type="InterPro" id="IPR036388">
    <property type="entry name" value="WH-like_DNA-bd_sf"/>
</dbReference>
<dbReference type="PROSITE" id="PS50043">
    <property type="entry name" value="HTH_LUXR_2"/>
    <property type="match status" value="1"/>
</dbReference>
<dbReference type="PANTHER" id="PTHR34293:SF1">
    <property type="entry name" value="HTH-TYPE TRANSCRIPTIONAL REGULATOR TRMBL2"/>
    <property type="match status" value="1"/>
</dbReference>
<name>A0ABU2NR40_9ACTN</name>
<evidence type="ECO:0000259" key="1">
    <source>
        <dbReference type="PROSITE" id="PS50043"/>
    </source>
</evidence>